<name>A0A917I3R9_9HYPH</name>
<dbReference type="SUPFAM" id="SSF46626">
    <property type="entry name" value="Cytochrome c"/>
    <property type="match status" value="1"/>
</dbReference>
<evidence type="ECO:0000256" key="1">
    <source>
        <dbReference type="ARBA" id="ARBA00022448"/>
    </source>
</evidence>
<reference evidence="9" key="1">
    <citation type="journal article" date="2014" name="Int. J. Syst. Evol. Microbiol.">
        <title>Complete genome sequence of Corynebacterium casei LMG S-19264T (=DSM 44701T), isolated from a smear-ripened cheese.</title>
        <authorList>
            <consortium name="US DOE Joint Genome Institute (JGI-PGF)"/>
            <person name="Walter F."/>
            <person name="Albersmeier A."/>
            <person name="Kalinowski J."/>
            <person name="Ruckert C."/>
        </authorList>
    </citation>
    <scope>NUCLEOTIDE SEQUENCE</scope>
    <source>
        <strain evidence="9">CGMCC 1.12214</strain>
    </source>
</reference>
<evidence type="ECO:0000256" key="2">
    <source>
        <dbReference type="ARBA" id="ARBA00022617"/>
    </source>
</evidence>
<evidence type="ECO:0000256" key="3">
    <source>
        <dbReference type="ARBA" id="ARBA00022723"/>
    </source>
</evidence>
<dbReference type="GO" id="GO:0046872">
    <property type="term" value="F:metal ion binding"/>
    <property type="evidence" value="ECO:0007669"/>
    <property type="project" value="UniProtKB-KW"/>
</dbReference>
<dbReference type="EMBL" id="BMES01000001">
    <property type="protein sequence ID" value="GGH11529.1"/>
    <property type="molecule type" value="Genomic_DNA"/>
</dbReference>
<keyword evidence="1" id="KW-0813">Transport</keyword>
<evidence type="ECO:0000313" key="10">
    <source>
        <dbReference type="Proteomes" id="UP000603912"/>
    </source>
</evidence>
<dbReference type="Gene3D" id="1.10.760.10">
    <property type="entry name" value="Cytochrome c-like domain"/>
    <property type="match status" value="1"/>
</dbReference>
<evidence type="ECO:0000259" key="8">
    <source>
        <dbReference type="PROSITE" id="PS51007"/>
    </source>
</evidence>
<dbReference type="InterPro" id="IPR036909">
    <property type="entry name" value="Cyt_c-like_dom_sf"/>
</dbReference>
<dbReference type="AlphaFoldDB" id="A0A917I3R9"/>
<sequence length="130" mass="13582">MTKFTVILAAGAALALSAGSAFAQDAAAGEKVFLKCKACHQIGEGAKNGVGPQLNGLIGRHSGAVEGYSYSEANKNSGLTWDEATFKDYIKNPKAKIPGTKMIFPGIQAQGDIDNLVAYLKQFDATGKKS</sequence>
<evidence type="ECO:0000256" key="7">
    <source>
        <dbReference type="SAM" id="SignalP"/>
    </source>
</evidence>
<dbReference type="Proteomes" id="UP000603912">
    <property type="component" value="Unassembled WGS sequence"/>
</dbReference>
<keyword evidence="5 6" id="KW-0408">Iron</keyword>
<dbReference type="RefSeq" id="WP_188516475.1">
    <property type="nucleotide sequence ID" value="NZ_BMES01000001.1"/>
</dbReference>
<reference evidence="9" key="2">
    <citation type="submission" date="2020-09" db="EMBL/GenBank/DDBJ databases">
        <authorList>
            <person name="Sun Q."/>
            <person name="Zhou Y."/>
        </authorList>
    </citation>
    <scope>NUCLEOTIDE SEQUENCE</scope>
    <source>
        <strain evidence="9">CGMCC 1.12214</strain>
    </source>
</reference>
<keyword evidence="7" id="KW-0732">Signal</keyword>
<dbReference type="Pfam" id="PF00034">
    <property type="entry name" value="Cytochrom_C"/>
    <property type="match status" value="1"/>
</dbReference>
<keyword evidence="3 6" id="KW-0479">Metal-binding</keyword>
<evidence type="ECO:0000313" key="9">
    <source>
        <dbReference type="EMBL" id="GGH11529.1"/>
    </source>
</evidence>
<dbReference type="PRINTS" id="PR00604">
    <property type="entry name" value="CYTCHRMECIAB"/>
</dbReference>
<feature type="signal peptide" evidence="7">
    <location>
        <begin position="1"/>
        <end position="23"/>
    </location>
</feature>
<dbReference type="InterPro" id="IPR009056">
    <property type="entry name" value="Cyt_c-like_dom"/>
</dbReference>
<feature type="domain" description="Cytochrome c" evidence="8">
    <location>
        <begin position="24"/>
        <end position="124"/>
    </location>
</feature>
<dbReference type="PANTHER" id="PTHR11961">
    <property type="entry name" value="CYTOCHROME C"/>
    <property type="match status" value="1"/>
</dbReference>
<dbReference type="FunFam" id="1.10.760.10:FF:000001">
    <property type="entry name" value="Cytochrome c iso-1"/>
    <property type="match status" value="1"/>
</dbReference>
<dbReference type="InterPro" id="IPR002327">
    <property type="entry name" value="Cyt_c_1A/1B"/>
</dbReference>
<dbReference type="GO" id="GO:0009055">
    <property type="term" value="F:electron transfer activity"/>
    <property type="evidence" value="ECO:0007669"/>
    <property type="project" value="InterPro"/>
</dbReference>
<protein>
    <submittedName>
        <fullName evidence="9">Cytochrome c-550</fullName>
    </submittedName>
</protein>
<keyword evidence="4" id="KW-0249">Electron transport</keyword>
<evidence type="ECO:0000256" key="4">
    <source>
        <dbReference type="ARBA" id="ARBA00022982"/>
    </source>
</evidence>
<evidence type="ECO:0000256" key="6">
    <source>
        <dbReference type="PROSITE-ProRule" id="PRU00433"/>
    </source>
</evidence>
<gene>
    <name evidence="9" type="primary">cycA</name>
    <name evidence="9" type="ORF">GCM10007036_08650</name>
</gene>
<evidence type="ECO:0000256" key="5">
    <source>
        <dbReference type="ARBA" id="ARBA00023004"/>
    </source>
</evidence>
<organism evidence="9 10">
    <name type="scientific">Alsobacter metallidurans</name>
    <dbReference type="NCBI Taxonomy" id="340221"/>
    <lineage>
        <taxon>Bacteria</taxon>
        <taxon>Pseudomonadati</taxon>
        <taxon>Pseudomonadota</taxon>
        <taxon>Alphaproteobacteria</taxon>
        <taxon>Hyphomicrobiales</taxon>
        <taxon>Alsobacteraceae</taxon>
        <taxon>Alsobacter</taxon>
    </lineage>
</organism>
<feature type="chain" id="PRO_5037229003" evidence="7">
    <location>
        <begin position="24"/>
        <end position="130"/>
    </location>
</feature>
<accession>A0A917I3R9</accession>
<proteinExistence type="predicted"/>
<comment type="caution">
    <text evidence="9">The sequence shown here is derived from an EMBL/GenBank/DDBJ whole genome shotgun (WGS) entry which is preliminary data.</text>
</comment>
<dbReference type="GO" id="GO:0020037">
    <property type="term" value="F:heme binding"/>
    <property type="evidence" value="ECO:0007669"/>
    <property type="project" value="InterPro"/>
</dbReference>
<keyword evidence="2 6" id="KW-0349">Heme</keyword>
<dbReference type="PROSITE" id="PS51007">
    <property type="entry name" value="CYTC"/>
    <property type="match status" value="1"/>
</dbReference>
<keyword evidence="10" id="KW-1185">Reference proteome</keyword>